<accession>A0AAV7QSS5</accession>
<reference evidence="1" key="1">
    <citation type="journal article" date="2022" name="bioRxiv">
        <title>Sequencing and chromosome-scale assembly of the giantPleurodeles waltlgenome.</title>
        <authorList>
            <person name="Brown T."/>
            <person name="Elewa A."/>
            <person name="Iarovenko S."/>
            <person name="Subramanian E."/>
            <person name="Araus A.J."/>
            <person name="Petzold A."/>
            <person name="Susuki M."/>
            <person name="Suzuki K.-i.T."/>
            <person name="Hayashi T."/>
            <person name="Toyoda A."/>
            <person name="Oliveira C."/>
            <person name="Osipova E."/>
            <person name="Leigh N.D."/>
            <person name="Simon A."/>
            <person name="Yun M.H."/>
        </authorList>
    </citation>
    <scope>NUCLEOTIDE SEQUENCE</scope>
    <source>
        <strain evidence="1">20211129_DDA</strain>
        <tissue evidence="1">Liver</tissue>
    </source>
</reference>
<protein>
    <submittedName>
        <fullName evidence="1">Uncharacterized protein</fullName>
    </submittedName>
</protein>
<name>A0AAV7QSS5_PLEWA</name>
<sequence length="151" mass="16635">MRQPACGHSRLLASCRTMPMAHPAPRGPVPHNGPGQICLAGLSDIARHGPLHYSHDSRRRLVVAWDPEIALCFNTSAHVAWIHQDGAARATQAHTRLPRSHRLLLGDIAFGFRIALQGLFTYSMIPDRFGRICDLNVASTTSWSYPLPGLK</sequence>
<evidence type="ECO:0000313" key="1">
    <source>
        <dbReference type="EMBL" id="KAJ1142210.1"/>
    </source>
</evidence>
<dbReference type="Proteomes" id="UP001066276">
    <property type="component" value="Chromosome 6"/>
</dbReference>
<evidence type="ECO:0000313" key="2">
    <source>
        <dbReference type="Proteomes" id="UP001066276"/>
    </source>
</evidence>
<gene>
    <name evidence="1" type="ORF">NDU88_008537</name>
</gene>
<organism evidence="1 2">
    <name type="scientific">Pleurodeles waltl</name>
    <name type="common">Iberian ribbed newt</name>
    <dbReference type="NCBI Taxonomy" id="8319"/>
    <lineage>
        <taxon>Eukaryota</taxon>
        <taxon>Metazoa</taxon>
        <taxon>Chordata</taxon>
        <taxon>Craniata</taxon>
        <taxon>Vertebrata</taxon>
        <taxon>Euteleostomi</taxon>
        <taxon>Amphibia</taxon>
        <taxon>Batrachia</taxon>
        <taxon>Caudata</taxon>
        <taxon>Salamandroidea</taxon>
        <taxon>Salamandridae</taxon>
        <taxon>Pleurodelinae</taxon>
        <taxon>Pleurodeles</taxon>
    </lineage>
</organism>
<proteinExistence type="predicted"/>
<keyword evidence="2" id="KW-1185">Reference proteome</keyword>
<dbReference type="AlphaFoldDB" id="A0AAV7QSS5"/>
<comment type="caution">
    <text evidence="1">The sequence shown here is derived from an EMBL/GenBank/DDBJ whole genome shotgun (WGS) entry which is preliminary data.</text>
</comment>
<dbReference type="EMBL" id="JANPWB010000010">
    <property type="protein sequence ID" value="KAJ1142210.1"/>
    <property type="molecule type" value="Genomic_DNA"/>
</dbReference>